<protein>
    <submittedName>
        <fullName evidence="2">Uncharacterized protein</fullName>
    </submittedName>
</protein>
<accession>A0A381V330</accession>
<dbReference type="EMBL" id="UINC01007726">
    <property type="protein sequence ID" value="SVA34799.1"/>
    <property type="molecule type" value="Genomic_DNA"/>
</dbReference>
<sequence length="36" mass="4350">VRESGSENELGKEKMGIRNTEENEHWQEVDKNFHYE</sequence>
<proteinExistence type="predicted"/>
<feature type="non-terminal residue" evidence="2">
    <location>
        <position position="1"/>
    </location>
</feature>
<dbReference type="AlphaFoldDB" id="A0A381V330"/>
<name>A0A381V330_9ZZZZ</name>
<evidence type="ECO:0000313" key="2">
    <source>
        <dbReference type="EMBL" id="SVA34799.1"/>
    </source>
</evidence>
<reference evidence="2" key="1">
    <citation type="submission" date="2018-05" db="EMBL/GenBank/DDBJ databases">
        <authorList>
            <person name="Lanie J.A."/>
            <person name="Ng W.-L."/>
            <person name="Kazmierczak K.M."/>
            <person name="Andrzejewski T.M."/>
            <person name="Davidsen T.M."/>
            <person name="Wayne K.J."/>
            <person name="Tettelin H."/>
            <person name="Glass J.I."/>
            <person name="Rusch D."/>
            <person name="Podicherti R."/>
            <person name="Tsui H.-C.T."/>
            <person name="Winkler M.E."/>
        </authorList>
    </citation>
    <scope>NUCLEOTIDE SEQUENCE</scope>
</reference>
<feature type="region of interest" description="Disordered" evidence="1">
    <location>
        <begin position="1"/>
        <end position="36"/>
    </location>
</feature>
<organism evidence="2">
    <name type="scientific">marine metagenome</name>
    <dbReference type="NCBI Taxonomy" id="408172"/>
    <lineage>
        <taxon>unclassified sequences</taxon>
        <taxon>metagenomes</taxon>
        <taxon>ecological metagenomes</taxon>
    </lineage>
</organism>
<gene>
    <name evidence="2" type="ORF">METZ01_LOCUS87653</name>
</gene>
<evidence type="ECO:0000256" key="1">
    <source>
        <dbReference type="SAM" id="MobiDB-lite"/>
    </source>
</evidence>